<dbReference type="Proteomes" id="UP001143463">
    <property type="component" value="Unassembled WGS sequence"/>
</dbReference>
<dbReference type="AlphaFoldDB" id="A0A9W6L171"/>
<comment type="caution">
    <text evidence="1">The sequence shown here is derived from an EMBL/GenBank/DDBJ whole genome shotgun (WGS) entry which is preliminary data.</text>
</comment>
<sequence>MSPPVRIGVALPTDHTRLPGEANSVDALVGQVRELAAHR</sequence>
<proteinExistence type="predicted"/>
<evidence type="ECO:0000313" key="2">
    <source>
        <dbReference type="Proteomes" id="UP001143463"/>
    </source>
</evidence>
<evidence type="ECO:0000313" key="1">
    <source>
        <dbReference type="EMBL" id="GLL10354.1"/>
    </source>
</evidence>
<name>A0A9W6L171_9PSEU</name>
<keyword evidence="2" id="KW-1185">Reference proteome</keyword>
<reference evidence="1" key="1">
    <citation type="journal article" date="2014" name="Int. J. Syst. Evol. Microbiol.">
        <title>Complete genome sequence of Corynebacterium casei LMG S-19264T (=DSM 44701T), isolated from a smear-ripened cheese.</title>
        <authorList>
            <consortium name="US DOE Joint Genome Institute (JGI-PGF)"/>
            <person name="Walter F."/>
            <person name="Albersmeier A."/>
            <person name="Kalinowski J."/>
            <person name="Ruckert C."/>
        </authorList>
    </citation>
    <scope>NUCLEOTIDE SEQUENCE</scope>
    <source>
        <strain evidence="1">VKM Ac-1069</strain>
    </source>
</reference>
<dbReference type="EMBL" id="BSFQ01000004">
    <property type="protein sequence ID" value="GLL10354.1"/>
    <property type="molecule type" value="Genomic_DNA"/>
</dbReference>
<accession>A0A9W6L171</accession>
<reference evidence="1" key="2">
    <citation type="submission" date="2023-01" db="EMBL/GenBank/DDBJ databases">
        <authorList>
            <person name="Sun Q."/>
            <person name="Evtushenko L."/>
        </authorList>
    </citation>
    <scope>NUCLEOTIDE SEQUENCE</scope>
    <source>
        <strain evidence="1">VKM Ac-1069</strain>
    </source>
</reference>
<organism evidence="1 2">
    <name type="scientific">Pseudonocardia halophobica</name>
    <dbReference type="NCBI Taxonomy" id="29401"/>
    <lineage>
        <taxon>Bacteria</taxon>
        <taxon>Bacillati</taxon>
        <taxon>Actinomycetota</taxon>
        <taxon>Actinomycetes</taxon>
        <taxon>Pseudonocardiales</taxon>
        <taxon>Pseudonocardiaceae</taxon>
        <taxon>Pseudonocardia</taxon>
    </lineage>
</organism>
<protein>
    <submittedName>
        <fullName evidence="1">Uncharacterized protein</fullName>
    </submittedName>
</protein>
<gene>
    <name evidence="1" type="ORF">GCM10017577_14940</name>
</gene>